<feature type="non-terminal residue" evidence="1">
    <location>
        <position position="1"/>
    </location>
</feature>
<dbReference type="InterPro" id="IPR032675">
    <property type="entry name" value="LRR_dom_sf"/>
</dbReference>
<dbReference type="EMBL" id="JBFDAA010000016">
    <property type="protein sequence ID" value="KAL1117029.1"/>
    <property type="molecule type" value="Genomic_DNA"/>
</dbReference>
<sequence>RCCRRLESVTRDRTLWEIVDFRPDVLSLFHLKRYIHFLQPATRLIATRGPATSAATKHHHPSICKSFLRGVARNAPNLTILILENHIIDSSKLTLEDFPRSLQELRLQKCVMTHVFPDRSYFHRMNKSLPKLKILDLTDCDWFMPHSLLALSKSQSLEELVLTGCDVCDCLPYTSLAANFGFSALRVLDLRFTLVSDTEVSCFNRTTTLRELMLDAPGDTSRDFSITSYGGGGGGRVGGAQRLWAGGGPGQPHWNFQNEGVVIIEVGAYPRPVCRLESLVIRGYPGVTDTTLTHVADHMTYIRYLDVTGSGVTQQGIAQFKKKRPQVTIVPDIHAELS</sequence>
<dbReference type="Gene3D" id="3.80.10.10">
    <property type="entry name" value="Ribonuclease Inhibitor"/>
    <property type="match status" value="2"/>
</dbReference>
<accession>A0ABD0YME0</accession>
<dbReference type="Proteomes" id="UP001558652">
    <property type="component" value="Unassembled WGS sequence"/>
</dbReference>
<reference evidence="1 2" key="1">
    <citation type="submission" date="2024-07" db="EMBL/GenBank/DDBJ databases">
        <title>Chromosome-level genome assembly of the water stick insect Ranatra chinensis (Heteroptera: Nepidae).</title>
        <authorList>
            <person name="Liu X."/>
        </authorList>
    </citation>
    <scope>NUCLEOTIDE SEQUENCE [LARGE SCALE GENOMIC DNA]</scope>
    <source>
        <strain evidence="1">Cailab_2021Rc</strain>
        <tissue evidence="1">Muscle</tissue>
    </source>
</reference>
<dbReference type="SUPFAM" id="SSF52047">
    <property type="entry name" value="RNI-like"/>
    <property type="match status" value="1"/>
</dbReference>
<comment type="caution">
    <text evidence="1">The sequence shown here is derived from an EMBL/GenBank/DDBJ whole genome shotgun (WGS) entry which is preliminary data.</text>
</comment>
<dbReference type="PANTHER" id="PTHR13318">
    <property type="entry name" value="PARTNER OF PAIRED, ISOFORM B-RELATED"/>
    <property type="match status" value="1"/>
</dbReference>
<name>A0ABD0YME0_9HEMI</name>
<proteinExistence type="predicted"/>
<dbReference type="AlphaFoldDB" id="A0ABD0YME0"/>
<keyword evidence="2" id="KW-1185">Reference proteome</keyword>
<evidence type="ECO:0000313" key="2">
    <source>
        <dbReference type="Proteomes" id="UP001558652"/>
    </source>
</evidence>
<evidence type="ECO:0000313" key="1">
    <source>
        <dbReference type="EMBL" id="KAL1117029.1"/>
    </source>
</evidence>
<gene>
    <name evidence="1" type="ORF">AAG570_004357</name>
</gene>
<organism evidence="1 2">
    <name type="scientific">Ranatra chinensis</name>
    <dbReference type="NCBI Taxonomy" id="642074"/>
    <lineage>
        <taxon>Eukaryota</taxon>
        <taxon>Metazoa</taxon>
        <taxon>Ecdysozoa</taxon>
        <taxon>Arthropoda</taxon>
        <taxon>Hexapoda</taxon>
        <taxon>Insecta</taxon>
        <taxon>Pterygota</taxon>
        <taxon>Neoptera</taxon>
        <taxon>Paraneoptera</taxon>
        <taxon>Hemiptera</taxon>
        <taxon>Heteroptera</taxon>
        <taxon>Panheteroptera</taxon>
        <taxon>Nepomorpha</taxon>
        <taxon>Nepidae</taxon>
        <taxon>Ranatrinae</taxon>
        <taxon>Ranatra</taxon>
    </lineage>
</organism>
<protein>
    <submittedName>
        <fullName evidence="1">Uncharacterized protein</fullName>
    </submittedName>
</protein>